<dbReference type="InterPro" id="IPR025476">
    <property type="entry name" value="Helitron_helicase-like"/>
</dbReference>
<feature type="domain" description="Helitron helicase-like" evidence="3">
    <location>
        <begin position="3"/>
        <end position="72"/>
    </location>
</feature>
<organism evidence="4 5">
    <name type="scientific">Ambispora leptoticha</name>
    <dbReference type="NCBI Taxonomy" id="144679"/>
    <lineage>
        <taxon>Eukaryota</taxon>
        <taxon>Fungi</taxon>
        <taxon>Fungi incertae sedis</taxon>
        <taxon>Mucoromycota</taxon>
        <taxon>Glomeromycotina</taxon>
        <taxon>Glomeromycetes</taxon>
        <taxon>Archaeosporales</taxon>
        <taxon>Ambisporaceae</taxon>
        <taxon>Ambispora</taxon>
    </lineage>
</organism>
<dbReference type="Gene3D" id="3.40.50.300">
    <property type="entry name" value="P-loop containing nucleotide triphosphate hydrolases"/>
    <property type="match status" value="1"/>
</dbReference>
<feature type="non-terminal residue" evidence="4">
    <location>
        <position position="761"/>
    </location>
</feature>
<keyword evidence="1" id="KW-0233">DNA recombination</keyword>
<keyword evidence="1" id="KW-0378">Hydrolase</keyword>
<dbReference type="GO" id="GO:0016787">
    <property type="term" value="F:hydrolase activity"/>
    <property type="evidence" value="ECO:0007669"/>
    <property type="project" value="UniProtKB-KW"/>
</dbReference>
<feature type="domain" description="DNA helicase Pif1-like DEAD-box helicase" evidence="2">
    <location>
        <begin position="374"/>
        <end position="516"/>
    </location>
</feature>
<accession>A0A9N9E1C9</accession>
<comment type="caution">
    <text evidence="4">The sequence shown here is derived from an EMBL/GenBank/DDBJ whole genome shotgun (WGS) entry which is preliminary data.</text>
</comment>
<gene>
    <name evidence="4" type="ORF">ALEPTO_LOCUS10178</name>
</gene>
<dbReference type="Pfam" id="PF05970">
    <property type="entry name" value="PIF1"/>
    <property type="match status" value="1"/>
</dbReference>
<dbReference type="SUPFAM" id="SSF52540">
    <property type="entry name" value="P-loop containing nucleoside triphosphate hydrolases"/>
    <property type="match status" value="2"/>
</dbReference>
<dbReference type="InterPro" id="IPR010285">
    <property type="entry name" value="DNA_helicase_pif1-like_DEAD"/>
</dbReference>
<dbReference type="Proteomes" id="UP000789508">
    <property type="component" value="Unassembled WGS sequence"/>
</dbReference>
<dbReference type="GO" id="GO:0000723">
    <property type="term" value="P:telomere maintenance"/>
    <property type="evidence" value="ECO:0007669"/>
    <property type="project" value="InterPro"/>
</dbReference>
<sequence>MIANLNWPKITNELLPRQSSVDRPDLIARVFELKCHALLNDIKTNNIFEKVAAYIYTIKFQKRGLPHMHFLIFLYRDDKIKEPSNVNCIVSAEFLDPDSNPILFDIILHCMVHGSCRAYADGYPHYARRDNSCFNIGNKTINNRDIVPYNLTLSRKYNCHINIEVCASVKAVKYIHKYIYKDHNRATIYIGAPEAAWRLFEMHLHEEVPNVVRLALHLPKMYQIVFELNDDASNFLSQENQFSQHFVWNKTTRKWMIRKQGFAIGSSTICSGSQLRTLFTIILTRCTPTFPERLWLKYRNNICDNLSYRLYSEYSIETPTENQIYDYGLFLIDKILLASNKLLSEYPSMSMWNQQLMWDHKELQNLVNTHTPLLNTKQYATYQNILNSVTNNHGNLFFLNGPAGTGKTFVYNMLAITVHNEGKIALCVAFSGIAALLLIGGRTAHSLFKILININELSICSFDKNSDLAELLHQTALIIWDEAPMQHHYCFDAVDRFLCDICDDDHPFGGITVVFGESEENKHFANWLLNVGNGLNIELDNRIILSEHMKVDPDISSLINKIYPNIQLGAPNDTYLKDQMILSARNDDVHNINYEVLNIFLENKRIYLSADKAVIEEGADNGNIYLIEYLNTLNPSEMPPAKLTLKIGFQLTDYVIEACILSGNHTENLVFISRITLKPSSTSLLFIFTRRQFPIRLAFAITINKSQSQFLAHVGLDLRTSVFSYSQLYVALSRCISPYSIKALFPFDSSNNTTLNVVYPE</sequence>
<dbReference type="OrthoDB" id="2437471at2759"/>
<dbReference type="EMBL" id="CAJVPS010010181">
    <property type="protein sequence ID" value="CAG8656177.1"/>
    <property type="molecule type" value="Genomic_DNA"/>
</dbReference>
<dbReference type="GO" id="GO:0006281">
    <property type="term" value="P:DNA repair"/>
    <property type="evidence" value="ECO:0007669"/>
    <property type="project" value="UniProtKB-KW"/>
</dbReference>
<dbReference type="GO" id="GO:0043139">
    <property type="term" value="F:5'-3' DNA helicase activity"/>
    <property type="evidence" value="ECO:0007669"/>
    <property type="project" value="UniProtKB-EC"/>
</dbReference>
<dbReference type="PANTHER" id="PTHR10492:SF57">
    <property type="entry name" value="ATP-DEPENDENT DNA HELICASE"/>
    <property type="match status" value="1"/>
</dbReference>
<protein>
    <recommendedName>
        <fullName evidence="1">ATP-dependent DNA helicase</fullName>
        <ecNumber evidence="1">5.6.2.3</ecNumber>
    </recommendedName>
</protein>
<keyword evidence="1" id="KW-0234">DNA repair</keyword>
<dbReference type="EC" id="5.6.2.3" evidence="1"/>
<evidence type="ECO:0000256" key="1">
    <source>
        <dbReference type="RuleBase" id="RU363044"/>
    </source>
</evidence>
<dbReference type="InterPro" id="IPR027417">
    <property type="entry name" value="P-loop_NTPase"/>
</dbReference>
<proteinExistence type="inferred from homology"/>
<dbReference type="Pfam" id="PF14214">
    <property type="entry name" value="Helitron_like_N"/>
    <property type="match status" value="1"/>
</dbReference>
<keyword evidence="1" id="KW-0227">DNA damage</keyword>
<evidence type="ECO:0000313" key="5">
    <source>
        <dbReference type="Proteomes" id="UP000789508"/>
    </source>
</evidence>
<dbReference type="GO" id="GO:0005524">
    <property type="term" value="F:ATP binding"/>
    <property type="evidence" value="ECO:0007669"/>
    <property type="project" value="UniProtKB-KW"/>
</dbReference>
<keyword evidence="1" id="KW-0347">Helicase</keyword>
<comment type="similarity">
    <text evidence="1">Belongs to the helicase family.</text>
</comment>
<dbReference type="PANTHER" id="PTHR10492">
    <property type="match status" value="1"/>
</dbReference>
<keyword evidence="5" id="KW-1185">Reference proteome</keyword>
<reference evidence="4" key="1">
    <citation type="submission" date="2021-06" db="EMBL/GenBank/DDBJ databases">
        <authorList>
            <person name="Kallberg Y."/>
            <person name="Tangrot J."/>
            <person name="Rosling A."/>
        </authorList>
    </citation>
    <scope>NUCLEOTIDE SEQUENCE</scope>
    <source>
        <strain evidence="4">FL130A</strain>
    </source>
</reference>
<evidence type="ECO:0000259" key="3">
    <source>
        <dbReference type="Pfam" id="PF14214"/>
    </source>
</evidence>
<keyword evidence="1" id="KW-0547">Nucleotide-binding</keyword>
<comment type="catalytic activity">
    <reaction evidence="1">
        <text>ATP + H2O = ADP + phosphate + H(+)</text>
        <dbReference type="Rhea" id="RHEA:13065"/>
        <dbReference type="ChEBI" id="CHEBI:15377"/>
        <dbReference type="ChEBI" id="CHEBI:15378"/>
        <dbReference type="ChEBI" id="CHEBI:30616"/>
        <dbReference type="ChEBI" id="CHEBI:43474"/>
        <dbReference type="ChEBI" id="CHEBI:456216"/>
        <dbReference type="EC" id="5.6.2.3"/>
    </reaction>
</comment>
<keyword evidence="1" id="KW-0067">ATP-binding</keyword>
<name>A0A9N9E1C9_9GLOM</name>
<evidence type="ECO:0000313" key="4">
    <source>
        <dbReference type="EMBL" id="CAG8656177.1"/>
    </source>
</evidence>
<dbReference type="AlphaFoldDB" id="A0A9N9E1C9"/>
<evidence type="ECO:0000259" key="2">
    <source>
        <dbReference type="Pfam" id="PF05970"/>
    </source>
</evidence>
<comment type="cofactor">
    <cofactor evidence="1">
        <name>Mg(2+)</name>
        <dbReference type="ChEBI" id="CHEBI:18420"/>
    </cofactor>
</comment>
<dbReference type="GO" id="GO:0006310">
    <property type="term" value="P:DNA recombination"/>
    <property type="evidence" value="ECO:0007669"/>
    <property type="project" value="UniProtKB-KW"/>
</dbReference>